<name>V4APM7_LOTGI</name>
<keyword evidence="11" id="KW-1185">Reference proteome</keyword>
<dbReference type="HOGENOM" id="CLU_002678_2_1_1"/>
<keyword evidence="3" id="KW-0677">Repeat</keyword>
<organism evidence="10 11">
    <name type="scientific">Lottia gigantea</name>
    <name type="common">Giant owl limpet</name>
    <dbReference type="NCBI Taxonomy" id="225164"/>
    <lineage>
        <taxon>Eukaryota</taxon>
        <taxon>Metazoa</taxon>
        <taxon>Spiralia</taxon>
        <taxon>Lophotrochozoa</taxon>
        <taxon>Mollusca</taxon>
        <taxon>Gastropoda</taxon>
        <taxon>Patellogastropoda</taxon>
        <taxon>Lottioidea</taxon>
        <taxon>Lottiidae</taxon>
        <taxon>Lottia</taxon>
    </lineage>
</organism>
<feature type="region of interest" description="Disordered" evidence="8">
    <location>
        <begin position="20"/>
        <end position="40"/>
    </location>
</feature>
<feature type="domain" description="C2H2-type" evidence="9">
    <location>
        <begin position="87"/>
        <end position="116"/>
    </location>
</feature>
<reference evidence="10 11" key="1">
    <citation type="journal article" date="2013" name="Nature">
        <title>Insights into bilaterian evolution from three spiralian genomes.</title>
        <authorList>
            <person name="Simakov O."/>
            <person name="Marletaz F."/>
            <person name="Cho S.J."/>
            <person name="Edsinger-Gonzales E."/>
            <person name="Havlak P."/>
            <person name="Hellsten U."/>
            <person name="Kuo D.H."/>
            <person name="Larsson T."/>
            <person name="Lv J."/>
            <person name="Arendt D."/>
            <person name="Savage R."/>
            <person name="Osoegawa K."/>
            <person name="de Jong P."/>
            <person name="Grimwood J."/>
            <person name="Chapman J.A."/>
            <person name="Shapiro H."/>
            <person name="Aerts A."/>
            <person name="Otillar R.P."/>
            <person name="Terry A.Y."/>
            <person name="Boore J.L."/>
            <person name="Grigoriev I.V."/>
            <person name="Lindberg D.R."/>
            <person name="Seaver E.C."/>
            <person name="Weisblat D.A."/>
            <person name="Putnam N.H."/>
            <person name="Rokhsar D.S."/>
        </authorList>
    </citation>
    <scope>NUCLEOTIDE SEQUENCE [LARGE SCALE GENOMIC DNA]</scope>
</reference>
<evidence type="ECO:0000256" key="5">
    <source>
        <dbReference type="ARBA" id="ARBA00022833"/>
    </source>
</evidence>
<feature type="domain" description="C2H2-type" evidence="9">
    <location>
        <begin position="220"/>
        <end position="247"/>
    </location>
</feature>
<dbReference type="PANTHER" id="PTHR24394">
    <property type="entry name" value="ZINC FINGER PROTEIN"/>
    <property type="match status" value="1"/>
</dbReference>
<evidence type="ECO:0000256" key="4">
    <source>
        <dbReference type="ARBA" id="ARBA00022771"/>
    </source>
</evidence>
<comment type="subcellular location">
    <subcellularLocation>
        <location evidence="1">Nucleus</location>
    </subcellularLocation>
</comment>
<evidence type="ECO:0000313" key="10">
    <source>
        <dbReference type="EMBL" id="ESO99157.1"/>
    </source>
</evidence>
<evidence type="ECO:0000256" key="3">
    <source>
        <dbReference type="ARBA" id="ARBA00022737"/>
    </source>
</evidence>
<dbReference type="RefSeq" id="XP_009050155.1">
    <property type="nucleotide sequence ID" value="XM_009051907.1"/>
</dbReference>
<evidence type="ECO:0000256" key="2">
    <source>
        <dbReference type="ARBA" id="ARBA00022723"/>
    </source>
</evidence>
<dbReference type="CTD" id="20251664"/>
<dbReference type="GO" id="GO:0000981">
    <property type="term" value="F:DNA-binding transcription factor activity, RNA polymerase II-specific"/>
    <property type="evidence" value="ECO:0007669"/>
    <property type="project" value="TreeGrafter"/>
</dbReference>
<keyword evidence="5" id="KW-0862">Zinc</keyword>
<feature type="domain" description="C2H2-type" evidence="9">
    <location>
        <begin position="141"/>
        <end position="171"/>
    </location>
</feature>
<dbReference type="SMART" id="SM00355">
    <property type="entry name" value="ZnF_C2H2"/>
    <property type="match status" value="7"/>
</dbReference>
<dbReference type="Gene3D" id="3.30.160.60">
    <property type="entry name" value="Classic Zinc Finger"/>
    <property type="match status" value="4"/>
</dbReference>
<dbReference type="OMA" id="HLICHIC"/>
<evidence type="ECO:0000256" key="6">
    <source>
        <dbReference type="ARBA" id="ARBA00023242"/>
    </source>
</evidence>
<dbReference type="GO" id="GO:0005634">
    <property type="term" value="C:nucleus"/>
    <property type="evidence" value="ECO:0007669"/>
    <property type="project" value="UniProtKB-SubCell"/>
</dbReference>
<dbReference type="GO" id="GO:0008270">
    <property type="term" value="F:zinc ion binding"/>
    <property type="evidence" value="ECO:0007669"/>
    <property type="project" value="UniProtKB-KW"/>
</dbReference>
<dbReference type="SUPFAM" id="SSF57667">
    <property type="entry name" value="beta-beta-alpha zinc fingers"/>
    <property type="match status" value="4"/>
</dbReference>
<dbReference type="InterPro" id="IPR013087">
    <property type="entry name" value="Znf_C2H2_type"/>
</dbReference>
<dbReference type="Proteomes" id="UP000030746">
    <property type="component" value="Unassembled WGS sequence"/>
</dbReference>
<dbReference type="PANTHER" id="PTHR24394:SF44">
    <property type="entry name" value="ZINC FINGER PROTEIN 271-LIKE"/>
    <property type="match status" value="1"/>
</dbReference>
<gene>
    <name evidence="10" type="ORF">LOTGIDRAFT_63027</name>
</gene>
<dbReference type="GeneID" id="20251664"/>
<dbReference type="AlphaFoldDB" id="V4APM7"/>
<feature type="domain" description="C2H2-type" evidence="9">
    <location>
        <begin position="172"/>
        <end position="199"/>
    </location>
</feature>
<keyword evidence="2" id="KW-0479">Metal-binding</keyword>
<dbReference type="OrthoDB" id="6077919at2759"/>
<evidence type="ECO:0000256" key="8">
    <source>
        <dbReference type="SAM" id="MobiDB-lite"/>
    </source>
</evidence>
<feature type="non-terminal residue" evidence="10">
    <location>
        <position position="1"/>
    </location>
</feature>
<evidence type="ECO:0000259" key="9">
    <source>
        <dbReference type="PROSITE" id="PS50157"/>
    </source>
</evidence>
<sequence length="267" mass="31133">CPECGLKFGTSVEVDRHLRQHTGEDTMDTNLPNTNNDDSELYRTTRMNPNVVSDKGKKSFACSKCSKVFYYKKSLMNHLKAHKDAEYRCEFCPSTFTLKRYLNEHKKIIVSQQQKTFTCDFCQKNFISVEEYSTHCKNCTIRCTCPFCGTTFQAMKVLRRHIKHTNLPEKIHKCDECGSSLSNFHNLKRHKKIHAKTKTVVKHEAETSGNLADKKKTGRFRCGICGDYFNHLFNLERHAMKHSEATPYQCQVCFTRFSEFQHLQCHF</sequence>
<dbReference type="PROSITE" id="PS00028">
    <property type="entry name" value="ZINC_FINGER_C2H2_1"/>
    <property type="match status" value="4"/>
</dbReference>
<proteinExistence type="predicted"/>
<feature type="domain" description="C2H2-type" evidence="9">
    <location>
        <begin position="1"/>
        <end position="26"/>
    </location>
</feature>
<protein>
    <recommendedName>
        <fullName evidence="9">C2H2-type domain-containing protein</fullName>
    </recommendedName>
</protein>
<feature type="domain" description="C2H2-type" evidence="9">
    <location>
        <begin position="60"/>
        <end position="87"/>
    </location>
</feature>
<keyword evidence="4 7" id="KW-0863">Zinc-finger</keyword>
<dbReference type="FunFam" id="3.30.160.60:FF:000446">
    <property type="entry name" value="Zinc finger protein"/>
    <property type="match status" value="1"/>
</dbReference>
<dbReference type="EMBL" id="KB201110">
    <property type="protein sequence ID" value="ESO99157.1"/>
    <property type="molecule type" value="Genomic_DNA"/>
</dbReference>
<dbReference type="KEGG" id="lgi:LOTGIDRAFT_63027"/>
<feature type="non-terminal residue" evidence="10">
    <location>
        <position position="267"/>
    </location>
</feature>
<accession>V4APM7</accession>
<keyword evidence="6" id="KW-0539">Nucleus</keyword>
<dbReference type="PROSITE" id="PS50157">
    <property type="entry name" value="ZINC_FINGER_C2H2_2"/>
    <property type="match status" value="6"/>
</dbReference>
<dbReference type="InterPro" id="IPR036236">
    <property type="entry name" value="Znf_C2H2_sf"/>
</dbReference>
<evidence type="ECO:0000256" key="1">
    <source>
        <dbReference type="ARBA" id="ARBA00004123"/>
    </source>
</evidence>
<evidence type="ECO:0000313" key="11">
    <source>
        <dbReference type="Proteomes" id="UP000030746"/>
    </source>
</evidence>
<evidence type="ECO:0000256" key="7">
    <source>
        <dbReference type="PROSITE-ProRule" id="PRU00042"/>
    </source>
</evidence>
<dbReference type="FunFam" id="3.30.160.60:FF:000100">
    <property type="entry name" value="Zinc finger 45-like"/>
    <property type="match status" value="1"/>
</dbReference>
<dbReference type="Pfam" id="PF00096">
    <property type="entry name" value="zf-C2H2"/>
    <property type="match status" value="1"/>
</dbReference>